<proteinExistence type="inferred from homology"/>
<dbReference type="InterPro" id="IPR058771">
    <property type="entry name" value="PWI_CCDC43"/>
</dbReference>
<dbReference type="AlphaFoldDB" id="A0AAV2AK25"/>
<comment type="similarity">
    <text evidence="1">Belongs to the CCDC43 family.</text>
</comment>
<dbReference type="PANTHER" id="PTHR31684">
    <property type="entry name" value="COILED-COIL DOMAIN-CONTAINING PROTEIN 43"/>
    <property type="match status" value="1"/>
</dbReference>
<feature type="compositionally biased region" description="Low complexity" evidence="4">
    <location>
        <begin position="141"/>
        <end position="155"/>
    </location>
</feature>
<feature type="compositionally biased region" description="Basic residues" evidence="4">
    <location>
        <begin position="202"/>
        <end position="214"/>
    </location>
</feature>
<keyword evidence="3" id="KW-0175">Coiled coil</keyword>
<dbReference type="EMBL" id="CAXIEN010000163">
    <property type="protein sequence ID" value="CAL1283038.1"/>
    <property type="molecule type" value="Genomic_DNA"/>
</dbReference>
<evidence type="ECO:0000256" key="2">
    <source>
        <dbReference type="ARBA" id="ARBA00016648"/>
    </source>
</evidence>
<reference evidence="6 7" key="1">
    <citation type="submission" date="2024-04" db="EMBL/GenBank/DDBJ databases">
        <authorList>
            <person name="Rising A."/>
            <person name="Reimegard J."/>
            <person name="Sonavane S."/>
            <person name="Akerstrom W."/>
            <person name="Nylinder S."/>
            <person name="Hedman E."/>
            <person name="Kallberg Y."/>
        </authorList>
    </citation>
    <scope>NUCLEOTIDE SEQUENCE [LARGE SCALE GENOMIC DNA]</scope>
</reference>
<protein>
    <recommendedName>
        <fullName evidence="2">Coiled-coil domain-containing protein 43</fullName>
    </recommendedName>
</protein>
<dbReference type="PANTHER" id="PTHR31684:SF2">
    <property type="entry name" value="COILED-COIL DOMAIN-CONTAINING PROTEIN 43"/>
    <property type="match status" value="1"/>
</dbReference>
<feature type="compositionally biased region" description="Basic and acidic residues" evidence="4">
    <location>
        <begin position="166"/>
        <end position="201"/>
    </location>
</feature>
<feature type="region of interest" description="Disordered" evidence="4">
    <location>
        <begin position="136"/>
        <end position="214"/>
    </location>
</feature>
<organism evidence="6 7">
    <name type="scientific">Larinioides sclopetarius</name>
    <dbReference type="NCBI Taxonomy" id="280406"/>
    <lineage>
        <taxon>Eukaryota</taxon>
        <taxon>Metazoa</taxon>
        <taxon>Ecdysozoa</taxon>
        <taxon>Arthropoda</taxon>
        <taxon>Chelicerata</taxon>
        <taxon>Arachnida</taxon>
        <taxon>Araneae</taxon>
        <taxon>Araneomorphae</taxon>
        <taxon>Entelegynae</taxon>
        <taxon>Araneoidea</taxon>
        <taxon>Araneidae</taxon>
        <taxon>Larinioides</taxon>
    </lineage>
</organism>
<comment type="caution">
    <text evidence="6">The sequence shown here is derived from an EMBL/GenBank/DDBJ whole genome shotgun (WGS) entry which is preliminary data.</text>
</comment>
<name>A0AAV2AK25_9ARAC</name>
<dbReference type="Proteomes" id="UP001497382">
    <property type="component" value="Unassembled WGS sequence"/>
</dbReference>
<gene>
    <name evidence="6" type="ORF">LARSCL_LOCUS12366</name>
</gene>
<accession>A0AAV2AK25</accession>
<evidence type="ECO:0000256" key="1">
    <source>
        <dbReference type="ARBA" id="ARBA00005305"/>
    </source>
</evidence>
<evidence type="ECO:0000256" key="3">
    <source>
        <dbReference type="ARBA" id="ARBA00023054"/>
    </source>
</evidence>
<dbReference type="Pfam" id="PF26091">
    <property type="entry name" value="PWI_CCDC43"/>
    <property type="match status" value="1"/>
</dbReference>
<keyword evidence="7" id="KW-1185">Reference proteome</keyword>
<sequence>MAVESSEDIFNKWLTKKLETFEIEDEVMSSYISSIITTDDVDTDKKDNLKDILQDLVQGADIDALCKEILDEWSACNGKKSNVPENEQKFDLSHKVSLIMEKSVQPILKPANRSVEEEKLREAILSRCTYVSSEEEDYVSDEGGAAASGSSASSSQNQNVEAVAQAERERRMKMKSEAEQKKVQDKVNREKQKQKQDERREKERKRTQKQERRR</sequence>
<feature type="domain" description="CCDC43 PWI-like" evidence="5">
    <location>
        <begin position="6"/>
        <end position="78"/>
    </location>
</feature>
<evidence type="ECO:0000259" key="5">
    <source>
        <dbReference type="Pfam" id="PF26091"/>
    </source>
</evidence>
<evidence type="ECO:0000256" key="4">
    <source>
        <dbReference type="SAM" id="MobiDB-lite"/>
    </source>
</evidence>
<evidence type="ECO:0000313" key="7">
    <source>
        <dbReference type="Proteomes" id="UP001497382"/>
    </source>
</evidence>
<evidence type="ECO:0000313" key="6">
    <source>
        <dbReference type="EMBL" id="CAL1283038.1"/>
    </source>
</evidence>
<dbReference type="InterPro" id="IPR037666">
    <property type="entry name" value="CCDC43"/>
</dbReference>